<dbReference type="AlphaFoldDB" id="C0DSK9"/>
<evidence type="ECO:0000313" key="1">
    <source>
        <dbReference type="EMBL" id="EEG25031.1"/>
    </source>
</evidence>
<accession>C0DSK9</accession>
<protein>
    <submittedName>
        <fullName evidence="1">Uncharacterized protein</fullName>
    </submittedName>
</protein>
<comment type="caution">
    <text evidence="1">The sequence shown here is derived from an EMBL/GenBank/DDBJ whole genome shotgun (WGS) entry which is preliminary data.</text>
</comment>
<organism evidence="1 2">
    <name type="scientific">Eikenella corrodens ATCC 23834</name>
    <dbReference type="NCBI Taxonomy" id="546274"/>
    <lineage>
        <taxon>Bacteria</taxon>
        <taxon>Pseudomonadati</taxon>
        <taxon>Pseudomonadota</taxon>
        <taxon>Betaproteobacteria</taxon>
        <taxon>Neisseriales</taxon>
        <taxon>Neisseriaceae</taxon>
        <taxon>Eikenella</taxon>
    </lineage>
</organism>
<name>C0DSK9_EIKCO</name>
<proteinExistence type="predicted"/>
<dbReference type="Proteomes" id="UP000005837">
    <property type="component" value="Unassembled WGS sequence"/>
</dbReference>
<feature type="non-terminal residue" evidence="1">
    <location>
        <position position="1"/>
    </location>
</feature>
<reference evidence="1 2" key="1">
    <citation type="submission" date="2009-01" db="EMBL/GenBank/DDBJ databases">
        <authorList>
            <person name="Fulton L."/>
            <person name="Clifton S."/>
            <person name="Chinwalla A.T."/>
            <person name="Mitreva M."/>
            <person name="Sodergren E."/>
            <person name="Weinstock G."/>
            <person name="Clifton S."/>
            <person name="Dooling D.J."/>
            <person name="Fulton B."/>
            <person name="Minx P."/>
            <person name="Pepin K.H."/>
            <person name="Johnson M."/>
            <person name="Bhonagiri V."/>
            <person name="Nash W.E."/>
            <person name="Mardis E.R."/>
            <person name="Wilson R.K."/>
        </authorList>
    </citation>
    <scope>NUCLEOTIDE SEQUENCE [LARGE SCALE GENOMIC DNA]</scope>
    <source>
        <strain evidence="1 2">ATCC 23834</strain>
    </source>
</reference>
<gene>
    <name evidence="1" type="ORF">EIKCOROL_00331</name>
</gene>
<sequence length="39" mass="4861">QFYFCNCMRLYGFFLITKITFFIIIHFLHFSNPILKRLN</sequence>
<evidence type="ECO:0000313" key="2">
    <source>
        <dbReference type="Proteomes" id="UP000005837"/>
    </source>
</evidence>
<dbReference type="HOGENOM" id="CLU_3300923_0_0_4"/>
<dbReference type="EMBL" id="ACEA01000005">
    <property type="protein sequence ID" value="EEG25031.1"/>
    <property type="molecule type" value="Genomic_DNA"/>
</dbReference>